<evidence type="ECO:0000256" key="3">
    <source>
        <dbReference type="ARBA" id="ARBA00015370"/>
    </source>
</evidence>
<dbReference type="InterPro" id="IPR030393">
    <property type="entry name" value="G_ENGB_dom"/>
</dbReference>
<sequence>MDFHPDRPNPAPEVAFLGRSNVGKSSLLNALLGARICNTSSKPGRTRSMNAFAVHQGRLVVLDMPGYGKGSHKEWGTEILKYLTSRRQVRKAFLLIDTLHGPKDSDRHLLQILQENHIPHQIILSKVDRLLLPKGSSKPPSESALERNFSQLRRTMEDTRGLVDVRDRDEHGRETCGGEVLSCSAALSLGGKKLGMSGVRWAVLVAAGLESARKGKIKTRKTNITRDGHDCVQDTQGSI</sequence>
<protein>
    <recommendedName>
        <fullName evidence="3">GTP-binding protein 8</fullName>
    </recommendedName>
</protein>
<dbReference type="SUPFAM" id="SSF52540">
    <property type="entry name" value="P-loop containing nucleoside triphosphate hydrolases"/>
    <property type="match status" value="1"/>
</dbReference>
<evidence type="ECO:0000256" key="7">
    <source>
        <dbReference type="ARBA" id="ARBA00023134"/>
    </source>
</evidence>
<keyword evidence="7" id="KW-0342">GTP-binding</keyword>
<keyword evidence="10" id="KW-1185">Reference proteome</keyword>
<dbReference type="Pfam" id="PF01926">
    <property type="entry name" value="MMR_HSR1"/>
    <property type="match status" value="1"/>
</dbReference>
<evidence type="ECO:0000256" key="5">
    <source>
        <dbReference type="ARBA" id="ARBA00022741"/>
    </source>
</evidence>
<accession>A0A9P8L8C5</accession>
<evidence type="ECO:0000256" key="2">
    <source>
        <dbReference type="ARBA" id="ARBA00009638"/>
    </source>
</evidence>
<dbReference type="InterPro" id="IPR006073">
    <property type="entry name" value="GTP-bd"/>
</dbReference>
<comment type="similarity">
    <text evidence="2">Belongs to the TRAFAC class TrmE-Era-EngA-EngB-Septin-like GTPase superfamily. EngB GTPase family.</text>
</comment>
<gene>
    <name evidence="9" type="ORF">GP486_005900</name>
</gene>
<dbReference type="PANTHER" id="PTHR46498">
    <property type="entry name" value="GTP-BINDING PROTEIN 8"/>
    <property type="match status" value="1"/>
</dbReference>
<organism evidence="9 10">
    <name type="scientific">Trichoglossum hirsutum</name>
    <dbReference type="NCBI Taxonomy" id="265104"/>
    <lineage>
        <taxon>Eukaryota</taxon>
        <taxon>Fungi</taxon>
        <taxon>Dikarya</taxon>
        <taxon>Ascomycota</taxon>
        <taxon>Pezizomycotina</taxon>
        <taxon>Geoglossomycetes</taxon>
        <taxon>Geoglossales</taxon>
        <taxon>Geoglossaceae</taxon>
        <taxon>Trichoglossum</taxon>
    </lineage>
</organism>
<dbReference type="Proteomes" id="UP000750711">
    <property type="component" value="Unassembled WGS sequence"/>
</dbReference>
<keyword evidence="6" id="KW-0460">Magnesium</keyword>
<dbReference type="GO" id="GO:0005525">
    <property type="term" value="F:GTP binding"/>
    <property type="evidence" value="ECO:0007669"/>
    <property type="project" value="UniProtKB-KW"/>
</dbReference>
<evidence type="ECO:0000313" key="10">
    <source>
        <dbReference type="Proteomes" id="UP000750711"/>
    </source>
</evidence>
<evidence type="ECO:0000313" key="9">
    <source>
        <dbReference type="EMBL" id="KAH0556167.1"/>
    </source>
</evidence>
<dbReference type="InterPro" id="IPR052279">
    <property type="entry name" value="EngB_GTPase"/>
</dbReference>
<dbReference type="CDD" id="cd01876">
    <property type="entry name" value="YihA_EngB"/>
    <property type="match status" value="1"/>
</dbReference>
<keyword evidence="5" id="KW-0547">Nucleotide-binding</keyword>
<dbReference type="PANTHER" id="PTHR46498:SF1">
    <property type="entry name" value="GTP-BINDING PROTEIN 8"/>
    <property type="match status" value="1"/>
</dbReference>
<dbReference type="AlphaFoldDB" id="A0A9P8L8C5"/>
<feature type="domain" description="EngB-type G" evidence="8">
    <location>
        <begin position="10"/>
        <end position="186"/>
    </location>
</feature>
<dbReference type="InterPro" id="IPR019987">
    <property type="entry name" value="GTP-bd_ribosome_bio_YsxC"/>
</dbReference>
<dbReference type="PRINTS" id="PR00326">
    <property type="entry name" value="GTP1OBG"/>
</dbReference>
<evidence type="ECO:0000256" key="4">
    <source>
        <dbReference type="ARBA" id="ARBA00022723"/>
    </source>
</evidence>
<comment type="caution">
    <text evidence="9">The sequence shown here is derived from an EMBL/GenBank/DDBJ whole genome shotgun (WGS) entry which is preliminary data.</text>
</comment>
<dbReference type="Gene3D" id="3.40.50.300">
    <property type="entry name" value="P-loop containing nucleotide triphosphate hydrolases"/>
    <property type="match status" value="1"/>
</dbReference>
<dbReference type="GO" id="GO:0005739">
    <property type="term" value="C:mitochondrion"/>
    <property type="evidence" value="ECO:0007669"/>
    <property type="project" value="TreeGrafter"/>
</dbReference>
<dbReference type="EMBL" id="JAGHQM010001200">
    <property type="protein sequence ID" value="KAH0556167.1"/>
    <property type="molecule type" value="Genomic_DNA"/>
</dbReference>
<dbReference type="InterPro" id="IPR027417">
    <property type="entry name" value="P-loop_NTPase"/>
</dbReference>
<evidence type="ECO:0000256" key="6">
    <source>
        <dbReference type="ARBA" id="ARBA00022842"/>
    </source>
</evidence>
<name>A0A9P8L8C5_9PEZI</name>
<dbReference type="NCBIfam" id="TIGR03598">
    <property type="entry name" value="GTPase_YsxC"/>
    <property type="match status" value="1"/>
</dbReference>
<dbReference type="PROSITE" id="PS51706">
    <property type="entry name" value="G_ENGB"/>
    <property type="match status" value="1"/>
</dbReference>
<dbReference type="GO" id="GO:0046872">
    <property type="term" value="F:metal ion binding"/>
    <property type="evidence" value="ECO:0007669"/>
    <property type="project" value="UniProtKB-KW"/>
</dbReference>
<comment type="cofactor">
    <cofactor evidence="1">
        <name>Mg(2+)</name>
        <dbReference type="ChEBI" id="CHEBI:18420"/>
    </cofactor>
</comment>
<reference evidence="9" key="1">
    <citation type="submission" date="2021-03" db="EMBL/GenBank/DDBJ databases">
        <title>Comparative genomics and phylogenomic investigation of the class Geoglossomycetes provide insights into ecological specialization and systematics.</title>
        <authorList>
            <person name="Melie T."/>
            <person name="Pirro S."/>
            <person name="Miller A.N."/>
            <person name="Quandt A."/>
        </authorList>
    </citation>
    <scope>NUCLEOTIDE SEQUENCE</scope>
    <source>
        <strain evidence="9">CAQ_001_2017</strain>
    </source>
</reference>
<keyword evidence="4" id="KW-0479">Metal-binding</keyword>
<evidence type="ECO:0000259" key="8">
    <source>
        <dbReference type="PROSITE" id="PS51706"/>
    </source>
</evidence>
<proteinExistence type="inferred from homology"/>
<evidence type="ECO:0000256" key="1">
    <source>
        <dbReference type="ARBA" id="ARBA00001946"/>
    </source>
</evidence>